<dbReference type="PaxDb" id="35128-Thaps1713"/>
<protein>
    <submittedName>
        <fullName evidence="2">Uncharacterized protein</fullName>
    </submittedName>
</protein>
<dbReference type="InParanoid" id="B8BRQ7"/>
<keyword evidence="3" id="KW-1185">Reference proteome</keyword>
<evidence type="ECO:0000313" key="3">
    <source>
        <dbReference type="Proteomes" id="UP000001449"/>
    </source>
</evidence>
<feature type="compositionally biased region" description="Pro residues" evidence="1">
    <location>
        <begin position="460"/>
        <end position="480"/>
    </location>
</feature>
<proteinExistence type="predicted"/>
<dbReference type="GeneID" id="7449021"/>
<feature type="compositionally biased region" description="Polar residues" evidence="1">
    <location>
        <begin position="286"/>
        <end position="308"/>
    </location>
</feature>
<dbReference type="EMBL" id="CM000638">
    <property type="protein sequence ID" value="EED96583.1"/>
    <property type="molecule type" value="Genomic_DNA"/>
</dbReference>
<accession>B8BRQ7</accession>
<dbReference type="RefSeq" id="XP_002286942.1">
    <property type="nucleotide sequence ID" value="XM_002286906.1"/>
</dbReference>
<feature type="region of interest" description="Disordered" evidence="1">
    <location>
        <begin position="455"/>
        <end position="480"/>
    </location>
</feature>
<dbReference type="HOGENOM" id="CLU_500143_0_0_1"/>
<gene>
    <name evidence="2" type="ORF">THAPSDRAFT_1713</name>
</gene>
<dbReference type="Proteomes" id="UP000001449">
    <property type="component" value="Chromosome 1"/>
</dbReference>
<feature type="compositionally biased region" description="Low complexity" evidence="1">
    <location>
        <begin position="266"/>
        <end position="277"/>
    </location>
</feature>
<dbReference type="AlphaFoldDB" id="B8BRQ7"/>
<evidence type="ECO:0000313" key="2">
    <source>
        <dbReference type="EMBL" id="EED96583.1"/>
    </source>
</evidence>
<feature type="region of interest" description="Disordered" evidence="1">
    <location>
        <begin position="264"/>
        <end position="313"/>
    </location>
</feature>
<reference evidence="2 3" key="1">
    <citation type="journal article" date="2004" name="Science">
        <title>The genome of the diatom Thalassiosira pseudonana: ecology, evolution, and metabolism.</title>
        <authorList>
            <person name="Armbrust E.V."/>
            <person name="Berges J.A."/>
            <person name="Bowler C."/>
            <person name="Green B.R."/>
            <person name="Martinez D."/>
            <person name="Putnam N.H."/>
            <person name="Zhou S."/>
            <person name="Allen A.E."/>
            <person name="Apt K.E."/>
            <person name="Bechner M."/>
            <person name="Brzezinski M.A."/>
            <person name="Chaal B.K."/>
            <person name="Chiovitti A."/>
            <person name="Davis A.K."/>
            <person name="Demarest M.S."/>
            <person name="Detter J.C."/>
            <person name="Glavina T."/>
            <person name="Goodstein D."/>
            <person name="Hadi M.Z."/>
            <person name="Hellsten U."/>
            <person name="Hildebrand M."/>
            <person name="Jenkins B.D."/>
            <person name="Jurka J."/>
            <person name="Kapitonov V.V."/>
            <person name="Kroger N."/>
            <person name="Lau W.W."/>
            <person name="Lane T.W."/>
            <person name="Larimer F.W."/>
            <person name="Lippmeier J.C."/>
            <person name="Lucas S."/>
            <person name="Medina M."/>
            <person name="Montsant A."/>
            <person name="Obornik M."/>
            <person name="Parker M.S."/>
            <person name="Palenik B."/>
            <person name="Pazour G.J."/>
            <person name="Richardson P.M."/>
            <person name="Rynearson T.A."/>
            <person name="Saito M.A."/>
            <person name="Schwartz D.C."/>
            <person name="Thamatrakoln K."/>
            <person name="Valentin K."/>
            <person name="Vardi A."/>
            <person name="Wilkerson F.P."/>
            <person name="Rokhsar D.S."/>
        </authorList>
    </citation>
    <scope>NUCLEOTIDE SEQUENCE [LARGE SCALE GENOMIC DNA]</scope>
    <source>
        <strain evidence="2 3">CCMP1335</strain>
    </source>
</reference>
<reference evidence="2 3" key="2">
    <citation type="journal article" date="2008" name="Nature">
        <title>The Phaeodactylum genome reveals the evolutionary history of diatom genomes.</title>
        <authorList>
            <person name="Bowler C."/>
            <person name="Allen A.E."/>
            <person name="Badger J.H."/>
            <person name="Grimwood J."/>
            <person name="Jabbari K."/>
            <person name="Kuo A."/>
            <person name="Maheswari U."/>
            <person name="Martens C."/>
            <person name="Maumus F."/>
            <person name="Otillar R.P."/>
            <person name="Rayko E."/>
            <person name="Salamov A."/>
            <person name="Vandepoele K."/>
            <person name="Beszteri B."/>
            <person name="Gruber A."/>
            <person name="Heijde M."/>
            <person name="Katinka M."/>
            <person name="Mock T."/>
            <person name="Valentin K."/>
            <person name="Verret F."/>
            <person name="Berges J.A."/>
            <person name="Brownlee C."/>
            <person name="Cadoret J.P."/>
            <person name="Chiovitti A."/>
            <person name="Choi C.J."/>
            <person name="Coesel S."/>
            <person name="De Martino A."/>
            <person name="Detter J.C."/>
            <person name="Durkin C."/>
            <person name="Falciatore A."/>
            <person name="Fournet J."/>
            <person name="Haruta M."/>
            <person name="Huysman M.J."/>
            <person name="Jenkins B.D."/>
            <person name="Jiroutova K."/>
            <person name="Jorgensen R.E."/>
            <person name="Joubert Y."/>
            <person name="Kaplan A."/>
            <person name="Kroger N."/>
            <person name="Kroth P.G."/>
            <person name="La Roche J."/>
            <person name="Lindquist E."/>
            <person name="Lommer M."/>
            <person name="Martin-Jezequel V."/>
            <person name="Lopez P.J."/>
            <person name="Lucas S."/>
            <person name="Mangogna M."/>
            <person name="McGinnis K."/>
            <person name="Medlin L.K."/>
            <person name="Montsant A."/>
            <person name="Oudot-Le Secq M.P."/>
            <person name="Napoli C."/>
            <person name="Obornik M."/>
            <person name="Parker M.S."/>
            <person name="Petit J.L."/>
            <person name="Porcel B.M."/>
            <person name="Poulsen N."/>
            <person name="Robison M."/>
            <person name="Rychlewski L."/>
            <person name="Rynearson T.A."/>
            <person name="Schmutz J."/>
            <person name="Shapiro H."/>
            <person name="Siaut M."/>
            <person name="Stanley M."/>
            <person name="Sussman M.R."/>
            <person name="Taylor A.R."/>
            <person name="Vardi A."/>
            <person name="von Dassow P."/>
            <person name="Vyverman W."/>
            <person name="Willis A."/>
            <person name="Wyrwicz L.S."/>
            <person name="Rokhsar D.S."/>
            <person name="Weissenbach J."/>
            <person name="Armbrust E.V."/>
            <person name="Green B.R."/>
            <person name="Van de Peer Y."/>
            <person name="Grigoriev I.V."/>
        </authorList>
    </citation>
    <scope>NUCLEOTIDE SEQUENCE [LARGE SCALE GENOMIC DNA]</scope>
    <source>
        <strain evidence="2 3">CCMP1335</strain>
    </source>
</reference>
<organism evidence="2 3">
    <name type="scientific">Thalassiosira pseudonana</name>
    <name type="common">Marine diatom</name>
    <name type="synonym">Cyclotella nana</name>
    <dbReference type="NCBI Taxonomy" id="35128"/>
    <lineage>
        <taxon>Eukaryota</taxon>
        <taxon>Sar</taxon>
        <taxon>Stramenopiles</taxon>
        <taxon>Ochrophyta</taxon>
        <taxon>Bacillariophyta</taxon>
        <taxon>Coscinodiscophyceae</taxon>
        <taxon>Thalassiosirophycidae</taxon>
        <taxon>Thalassiosirales</taxon>
        <taxon>Thalassiosiraceae</taxon>
        <taxon>Thalassiosira</taxon>
    </lineage>
</organism>
<dbReference type="eggNOG" id="ENOG502ST0U">
    <property type="taxonomic scope" value="Eukaryota"/>
</dbReference>
<dbReference type="OMA" id="KSAKHEI"/>
<name>B8BRQ7_THAPS</name>
<sequence>MLKLRGGSVDQGYPVREAASKLFGVASNQFNLQQLRIQQANNNGGNSLVPIGTSKQVGFITDEGRYRLLQQKMAKEEQELKQKRWREEQQLKATRSNLTGSSANDGFGGGYASAGGSQVVGAAHSLQDMINSAKYELEQHKRKHQQKIASLQSGYSDDPYTRAQQVAELERSSNWENDPKFLEKEKALRDALEYLEEMQRLENYKVGDLLEGDLVCGNVATPVSTGTADLLGFDAFGGGEAPSSVNNTAASSVDLLGFDEFSVGNPTPSVPATTATSNDTDDRNGSVGNVNTSNAASSMNKSGGNRNNFGMDDMRPSLVTGNFGSGGSGFLDNNLLGATMGGHAPQPPSIPPPVFSDSSDAYGMGAMGGVRGSSANTTLASEQDEEAKADRERKMNLAAGIFAGLVPEQSTSAAVNQRKPIMQTGGSSVTSSALDELIPVTRPFVTSSSTALGQPFGADIPPPPSVQPPPPPMEPPPPPMPVDTTNMNQSFQFDPNNMNKETMAKMMMQQQQQMQEMMKMMSAMGMQTNNFSQQGGNADRNGWPS</sequence>
<evidence type="ECO:0000256" key="1">
    <source>
        <dbReference type="SAM" id="MobiDB-lite"/>
    </source>
</evidence>
<dbReference type="KEGG" id="tps:THAPSDRAFT_1713"/>